<dbReference type="PaxDb" id="4113-PGSC0003DMT400092130"/>
<name>M1DP54_SOLTU</name>
<dbReference type="InParanoid" id="M1DP54"/>
<dbReference type="Gramene" id="PGSC0003DMT400092130">
    <property type="protein sequence ID" value="PGSC0003DMT400092130"/>
    <property type="gene ID" value="PGSC0003DMG400041701"/>
</dbReference>
<sequence length="119" mass="12929">MILIGREGSEGIPIGKLFPLVPTRLMIGVQLRKHRLVMVLKEGGRGERGGFFSDSQSKVDESDNWAANKAFCTLLLVEDLIGEGVLSQMVVIPIRIGGPKGRKRKVDGDLPPVVVHSTV</sequence>
<dbReference type="EnsemblPlants" id="PGSC0003DMT400092130">
    <property type="protein sequence ID" value="PGSC0003DMT400092130"/>
    <property type="gene ID" value="PGSC0003DMG400041701"/>
</dbReference>
<protein>
    <submittedName>
        <fullName evidence="1">Translation initiation factor</fullName>
    </submittedName>
</protein>
<reference evidence="1" key="2">
    <citation type="submission" date="2015-06" db="UniProtKB">
        <authorList>
            <consortium name="EnsemblPlants"/>
        </authorList>
    </citation>
    <scope>IDENTIFICATION</scope>
    <source>
        <strain evidence="1">DM1-3 516 R44</strain>
    </source>
</reference>
<dbReference type="Proteomes" id="UP000011115">
    <property type="component" value="Unassembled WGS sequence"/>
</dbReference>
<evidence type="ECO:0000313" key="1">
    <source>
        <dbReference type="EnsemblPlants" id="PGSC0003DMT400092130"/>
    </source>
</evidence>
<dbReference type="HOGENOM" id="CLU_2065654_0_0_1"/>
<organism evidence="1 2">
    <name type="scientific">Solanum tuberosum</name>
    <name type="common">Potato</name>
    <dbReference type="NCBI Taxonomy" id="4113"/>
    <lineage>
        <taxon>Eukaryota</taxon>
        <taxon>Viridiplantae</taxon>
        <taxon>Streptophyta</taxon>
        <taxon>Embryophyta</taxon>
        <taxon>Tracheophyta</taxon>
        <taxon>Spermatophyta</taxon>
        <taxon>Magnoliopsida</taxon>
        <taxon>eudicotyledons</taxon>
        <taxon>Gunneridae</taxon>
        <taxon>Pentapetalae</taxon>
        <taxon>asterids</taxon>
        <taxon>lamiids</taxon>
        <taxon>Solanales</taxon>
        <taxon>Solanaceae</taxon>
        <taxon>Solanoideae</taxon>
        <taxon>Solaneae</taxon>
        <taxon>Solanum</taxon>
    </lineage>
</organism>
<evidence type="ECO:0000313" key="2">
    <source>
        <dbReference type="Proteomes" id="UP000011115"/>
    </source>
</evidence>
<accession>M1DP54</accession>
<dbReference type="AlphaFoldDB" id="M1DP54"/>
<proteinExistence type="predicted"/>
<reference evidence="2" key="1">
    <citation type="journal article" date="2011" name="Nature">
        <title>Genome sequence and analysis of the tuber crop potato.</title>
        <authorList>
            <consortium name="The Potato Genome Sequencing Consortium"/>
        </authorList>
    </citation>
    <scope>NUCLEOTIDE SEQUENCE [LARGE SCALE GENOMIC DNA]</scope>
    <source>
        <strain evidence="2">cv. DM1-3 516 R44</strain>
    </source>
</reference>
<keyword evidence="2" id="KW-1185">Reference proteome</keyword>